<sequence length="136" mass="13215">MIKVLLVLHVFVTIALIGVVLIQRSEGGGLGLGGGQGMGSFMTGRGTANLLTRATAILGTLFFALSLALALLYKGSAVNNNAAILNTPAQSVPAVPAPAAPTTAPLPSSLPSTPADALPAPSAPSAPAAPAPGGAQ</sequence>
<dbReference type="NCBIfam" id="TIGR00810">
    <property type="entry name" value="secG"/>
    <property type="match status" value="1"/>
</dbReference>
<evidence type="ECO:0000256" key="6">
    <source>
        <dbReference type="ARBA" id="ARBA00022692"/>
    </source>
</evidence>
<keyword evidence="6 12" id="KW-0812">Transmembrane</keyword>
<dbReference type="AlphaFoldDB" id="A0A840VD61"/>
<evidence type="ECO:0000256" key="4">
    <source>
        <dbReference type="ARBA" id="ARBA00022448"/>
    </source>
</evidence>
<comment type="subcellular location">
    <subcellularLocation>
        <location evidence="1 12">Cell membrane</location>
        <topology evidence="1 12">Multi-pass membrane protein</topology>
    </subcellularLocation>
</comment>
<dbReference type="PRINTS" id="PR01651">
    <property type="entry name" value="SECGEXPORT"/>
</dbReference>
<evidence type="ECO:0000256" key="13">
    <source>
        <dbReference type="SAM" id="MobiDB-lite"/>
    </source>
</evidence>
<evidence type="ECO:0000256" key="3">
    <source>
        <dbReference type="ARBA" id="ARBA00017876"/>
    </source>
</evidence>
<dbReference type="GO" id="GO:0043952">
    <property type="term" value="P:protein transport by the Sec complex"/>
    <property type="evidence" value="ECO:0007669"/>
    <property type="project" value="TreeGrafter"/>
</dbReference>
<evidence type="ECO:0000256" key="2">
    <source>
        <dbReference type="ARBA" id="ARBA00008445"/>
    </source>
</evidence>
<dbReference type="Proteomes" id="UP000553706">
    <property type="component" value="Unassembled WGS sequence"/>
</dbReference>
<dbReference type="GO" id="GO:0005886">
    <property type="term" value="C:plasma membrane"/>
    <property type="evidence" value="ECO:0007669"/>
    <property type="project" value="UniProtKB-SubCell"/>
</dbReference>
<keyword evidence="4 12" id="KW-0813">Transport</keyword>
<dbReference type="EMBL" id="JACHFJ010000003">
    <property type="protein sequence ID" value="MBB5372797.1"/>
    <property type="molecule type" value="Genomic_DNA"/>
</dbReference>
<evidence type="ECO:0000313" key="15">
    <source>
        <dbReference type="Proteomes" id="UP000553706"/>
    </source>
</evidence>
<keyword evidence="8 12" id="KW-1133">Transmembrane helix</keyword>
<accession>A0A840VD61</accession>
<feature type="transmembrane region" description="Helical" evidence="12">
    <location>
        <begin position="51"/>
        <end position="73"/>
    </location>
</feature>
<dbReference type="GO" id="GO:0009306">
    <property type="term" value="P:protein secretion"/>
    <property type="evidence" value="ECO:0007669"/>
    <property type="project" value="UniProtKB-UniRule"/>
</dbReference>
<evidence type="ECO:0000256" key="1">
    <source>
        <dbReference type="ARBA" id="ARBA00004651"/>
    </source>
</evidence>
<dbReference type="RefSeq" id="WP_183265819.1">
    <property type="nucleotide sequence ID" value="NZ_JACHFJ010000003.1"/>
</dbReference>
<dbReference type="InterPro" id="IPR004692">
    <property type="entry name" value="SecG"/>
</dbReference>
<comment type="caution">
    <text evidence="14">The sequence shown here is derived from an EMBL/GenBank/DDBJ whole genome shotgun (WGS) entry which is preliminary data.</text>
</comment>
<evidence type="ECO:0000313" key="14">
    <source>
        <dbReference type="EMBL" id="MBB5372797.1"/>
    </source>
</evidence>
<evidence type="ECO:0000256" key="10">
    <source>
        <dbReference type="ARBA" id="ARBA00023136"/>
    </source>
</evidence>
<dbReference type="PANTHER" id="PTHR34182:SF1">
    <property type="entry name" value="PROTEIN-EXPORT MEMBRANE PROTEIN SECG"/>
    <property type="match status" value="1"/>
</dbReference>
<evidence type="ECO:0000256" key="11">
    <source>
        <dbReference type="ARBA" id="ARBA00025182"/>
    </source>
</evidence>
<evidence type="ECO:0000256" key="8">
    <source>
        <dbReference type="ARBA" id="ARBA00022989"/>
    </source>
</evidence>
<keyword evidence="10 12" id="KW-0472">Membrane</keyword>
<organism evidence="14 15">
    <name type="scientific">Acidocella aromatica</name>
    <dbReference type="NCBI Taxonomy" id="1303579"/>
    <lineage>
        <taxon>Bacteria</taxon>
        <taxon>Pseudomonadati</taxon>
        <taxon>Pseudomonadota</taxon>
        <taxon>Alphaproteobacteria</taxon>
        <taxon>Acetobacterales</taxon>
        <taxon>Acidocellaceae</taxon>
        <taxon>Acidocella</taxon>
    </lineage>
</organism>
<keyword evidence="7 12" id="KW-0653">Protein transport</keyword>
<keyword evidence="9 12" id="KW-0811">Translocation</keyword>
<dbReference type="GO" id="GO:0015450">
    <property type="term" value="F:protein-transporting ATPase activity"/>
    <property type="evidence" value="ECO:0007669"/>
    <property type="project" value="UniProtKB-UniRule"/>
</dbReference>
<evidence type="ECO:0000256" key="7">
    <source>
        <dbReference type="ARBA" id="ARBA00022927"/>
    </source>
</evidence>
<evidence type="ECO:0000256" key="12">
    <source>
        <dbReference type="RuleBase" id="RU365087"/>
    </source>
</evidence>
<keyword evidence="5 12" id="KW-1003">Cell membrane</keyword>
<gene>
    <name evidence="14" type="ORF">HNP71_001048</name>
</gene>
<feature type="region of interest" description="Disordered" evidence="13">
    <location>
        <begin position="93"/>
        <end position="136"/>
    </location>
</feature>
<dbReference type="PANTHER" id="PTHR34182">
    <property type="entry name" value="PROTEIN-EXPORT MEMBRANE PROTEIN SECG"/>
    <property type="match status" value="1"/>
</dbReference>
<comment type="similarity">
    <text evidence="2 12">Belongs to the SecG family.</text>
</comment>
<evidence type="ECO:0000256" key="9">
    <source>
        <dbReference type="ARBA" id="ARBA00023010"/>
    </source>
</evidence>
<keyword evidence="15" id="KW-1185">Reference proteome</keyword>
<comment type="caution">
    <text evidence="12">Lacks conserved residue(s) required for the propagation of feature annotation.</text>
</comment>
<feature type="compositionally biased region" description="Low complexity" evidence="13">
    <location>
        <begin position="100"/>
        <end position="120"/>
    </location>
</feature>
<proteinExistence type="inferred from homology"/>
<name>A0A840VD61_9PROT</name>
<evidence type="ECO:0000256" key="5">
    <source>
        <dbReference type="ARBA" id="ARBA00022475"/>
    </source>
</evidence>
<protein>
    <recommendedName>
        <fullName evidence="3 12">Protein-export membrane protein SecG</fullName>
    </recommendedName>
</protein>
<dbReference type="Pfam" id="PF03840">
    <property type="entry name" value="SecG"/>
    <property type="match status" value="1"/>
</dbReference>
<dbReference type="GO" id="GO:0065002">
    <property type="term" value="P:intracellular protein transmembrane transport"/>
    <property type="evidence" value="ECO:0007669"/>
    <property type="project" value="TreeGrafter"/>
</dbReference>
<reference evidence="14 15" key="1">
    <citation type="submission" date="2020-08" db="EMBL/GenBank/DDBJ databases">
        <title>Genomic Encyclopedia of Type Strains, Phase IV (KMG-IV): sequencing the most valuable type-strain genomes for metagenomic binning, comparative biology and taxonomic classification.</title>
        <authorList>
            <person name="Goeker M."/>
        </authorList>
    </citation>
    <scope>NUCLEOTIDE SEQUENCE [LARGE SCALE GENOMIC DNA]</scope>
    <source>
        <strain evidence="14 15">DSM 27026</strain>
    </source>
</reference>
<feature type="compositionally biased region" description="Pro residues" evidence="13">
    <location>
        <begin position="121"/>
        <end position="130"/>
    </location>
</feature>
<comment type="function">
    <text evidence="11 12">Involved in protein export. Participates in an early event of protein translocation.</text>
</comment>